<accession>A0A832M136</accession>
<reference evidence="1" key="1">
    <citation type="journal article" date="2020" name="mSystems">
        <title>Genome- and Community-Level Interaction Insights into Carbon Utilization and Element Cycling Functions of Hydrothermarchaeota in Hydrothermal Sediment.</title>
        <authorList>
            <person name="Zhou Z."/>
            <person name="Liu Y."/>
            <person name="Xu W."/>
            <person name="Pan J."/>
            <person name="Luo Z.H."/>
            <person name="Li M."/>
        </authorList>
    </citation>
    <scope>NUCLEOTIDE SEQUENCE [LARGE SCALE GENOMIC DNA]</scope>
    <source>
        <strain evidence="1">SpSt-402</strain>
    </source>
</reference>
<organism evidence="1">
    <name type="scientific">Oscillatoriales cyanobacterium SpSt-402</name>
    <dbReference type="NCBI Taxonomy" id="2282168"/>
    <lineage>
        <taxon>Bacteria</taxon>
        <taxon>Bacillati</taxon>
        <taxon>Cyanobacteriota</taxon>
        <taxon>Cyanophyceae</taxon>
        <taxon>Oscillatoriophycideae</taxon>
        <taxon>Oscillatoriales</taxon>
    </lineage>
</organism>
<sequence length="71" mass="7943">MTIQSGLFSSYRAVLKPIQELPCERHGFYKTYASKTINNRKPNKEKPEPTNTPVIELSVVVTGFTVGSLET</sequence>
<name>A0A832M136_9CYAN</name>
<dbReference type="EMBL" id="DSRD01000063">
    <property type="protein sequence ID" value="HGW92853.1"/>
    <property type="molecule type" value="Genomic_DNA"/>
</dbReference>
<protein>
    <submittedName>
        <fullName evidence="1">Uncharacterized protein</fullName>
    </submittedName>
</protein>
<evidence type="ECO:0000313" key="1">
    <source>
        <dbReference type="EMBL" id="HGW92853.1"/>
    </source>
</evidence>
<dbReference type="AlphaFoldDB" id="A0A832M136"/>
<gene>
    <name evidence="1" type="ORF">ENR47_01010</name>
</gene>
<comment type="caution">
    <text evidence="1">The sequence shown here is derived from an EMBL/GenBank/DDBJ whole genome shotgun (WGS) entry which is preliminary data.</text>
</comment>
<proteinExistence type="predicted"/>